<evidence type="ECO:0000313" key="3">
    <source>
        <dbReference type="Proteomes" id="UP000537989"/>
    </source>
</evidence>
<organism evidence="2 3">
    <name type="scientific">Fusarium austroamericanum</name>
    <dbReference type="NCBI Taxonomy" id="282268"/>
    <lineage>
        <taxon>Eukaryota</taxon>
        <taxon>Fungi</taxon>
        <taxon>Dikarya</taxon>
        <taxon>Ascomycota</taxon>
        <taxon>Pezizomycotina</taxon>
        <taxon>Sordariomycetes</taxon>
        <taxon>Hypocreomycetidae</taxon>
        <taxon>Hypocreales</taxon>
        <taxon>Nectriaceae</taxon>
        <taxon>Fusarium</taxon>
    </lineage>
</organism>
<evidence type="ECO:0000256" key="1">
    <source>
        <dbReference type="SAM" id="MobiDB-lite"/>
    </source>
</evidence>
<comment type="caution">
    <text evidence="2">The sequence shown here is derived from an EMBL/GenBank/DDBJ whole genome shotgun (WGS) entry which is preliminary data.</text>
</comment>
<dbReference type="AlphaFoldDB" id="A0AAN5Z792"/>
<reference evidence="2 3" key="1">
    <citation type="submission" date="2020-02" db="EMBL/GenBank/DDBJ databases">
        <title>Identification and distribution of gene clusters putatively required for synthesis of sphingolipid metabolism inhibitors in phylogenetically diverse species of the filamentous fungus Fusarium.</title>
        <authorList>
            <person name="Kim H.-S."/>
            <person name="Busman M."/>
            <person name="Brown D.W."/>
            <person name="Divon H."/>
            <person name="Uhlig S."/>
            <person name="Proctor R.H."/>
        </authorList>
    </citation>
    <scope>NUCLEOTIDE SEQUENCE [LARGE SCALE GENOMIC DNA]</scope>
    <source>
        <strain evidence="2 3">NRRL 2903</strain>
    </source>
</reference>
<accession>A0AAN5Z792</accession>
<proteinExistence type="predicted"/>
<dbReference type="Proteomes" id="UP000537989">
    <property type="component" value="Unassembled WGS sequence"/>
</dbReference>
<evidence type="ECO:0000313" key="2">
    <source>
        <dbReference type="EMBL" id="KAF5234039.1"/>
    </source>
</evidence>
<feature type="compositionally biased region" description="Basic residues" evidence="1">
    <location>
        <begin position="49"/>
        <end position="63"/>
    </location>
</feature>
<name>A0AAN5Z792_FUSAU</name>
<gene>
    <name evidence="2" type="ORF">FAUST_7818</name>
</gene>
<protein>
    <submittedName>
        <fullName evidence="2">Uncharacterized protein</fullName>
    </submittedName>
</protein>
<feature type="region of interest" description="Disordered" evidence="1">
    <location>
        <begin position="49"/>
        <end position="80"/>
    </location>
</feature>
<dbReference type="EMBL" id="JAAMOD010000241">
    <property type="protein sequence ID" value="KAF5234039.1"/>
    <property type="molecule type" value="Genomic_DNA"/>
</dbReference>
<sequence>MRLRPPPMSSPEMGGFIMRYIDVLIDNKHRALCYTEGDKGTQKLLIRTARQRTARQRTARRGHSSPEDGSDAAAEGPRNVQQQLSFLVNNLIENCSVDPTINAKKSKV</sequence>
<keyword evidence="3" id="KW-1185">Reference proteome</keyword>